<feature type="compositionally biased region" description="Acidic residues" evidence="1">
    <location>
        <begin position="149"/>
        <end position="160"/>
    </location>
</feature>
<protein>
    <recommendedName>
        <fullName evidence="4">Transposase</fullName>
    </recommendedName>
</protein>
<dbReference type="Proteomes" id="UP000593566">
    <property type="component" value="Unassembled WGS sequence"/>
</dbReference>
<dbReference type="AlphaFoldDB" id="A0A8H6C5V9"/>
<keyword evidence="3" id="KW-1185">Reference proteome</keyword>
<sequence length="160" mass="18300">MPCRSIKDSQSKALRAWYNDDSTPGTGLNSKKTLEDCGRWWNEHKILGVKYTYLDERPVPDWKDAKRQRADKWEVLEEALFEWAQRIFDAEPRIFGAVYPAIKANPALNGPKDGFKASKARHNEASSADINDRTRDIMGDTRKASQSFDAEDIFNMDETG</sequence>
<evidence type="ECO:0000313" key="3">
    <source>
        <dbReference type="Proteomes" id="UP000593566"/>
    </source>
</evidence>
<dbReference type="RefSeq" id="XP_037147042.1">
    <property type="nucleotide sequence ID" value="XM_037297606.1"/>
</dbReference>
<dbReference type="EMBL" id="JACCJB010000026">
    <property type="protein sequence ID" value="KAF6217607.1"/>
    <property type="molecule type" value="Genomic_DNA"/>
</dbReference>
<comment type="caution">
    <text evidence="2">The sequence shown here is derived from an EMBL/GenBank/DDBJ whole genome shotgun (WGS) entry which is preliminary data.</text>
</comment>
<feature type="region of interest" description="Disordered" evidence="1">
    <location>
        <begin position="113"/>
        <end position="160"/>
    </location>
</feature>
<gene>
    <name evidence="2" type="ORF">HO133_006709</name>
</gene>
<proteinExistence type="predicted"/>
<organism evidence="2 3">
    <name type="scientific">Letharia lupina</name>
    <dbReference type="NCBI Taxonomy" id="560253"/>
    <lineage>
        <taxon>Eukaryota</taxon>
        <taxon>Fungi</taxon>
        <taxon>Dikarya</taxon>
        <taxon>Ascomycota</taxon>
        <taxon>Pezizomycotina</taxon>
        <taxon>Lecanoromycetes</taxon>
        <taxon>OSLEUM clade</taxon>
        <taxon>Lecanoromycetidae</taxon>
        <taxon>Lecanorales</taxon>
        <taxon>Lecanorineae</taxon>
        <taxon>Parmeliaceae</taxon>
        <taxon>Letharia</taxon>
    </lineage>
</organism>
<accession>A0A8H6C5V9</accession>
<reference evidence="2 3" key="1">
    <citation type="journal article" date="2020" name="Genomics">
        <title>Complete, high-quality genomes from long-read metagenomic sequencing of two wolf lichen thalli reveals enigmatic genome architecture.</title>
        <authorList>
            <person name="McKenzie S.K."/>
            <person name="Walston R.F."/>
            <person name="Allen J.L."/>
        </authorList>
    </citation>
    <scope>NUCLEOTIDE SEQUENCE [LARGE SCALE GENOMIC DNA]</scope>
    <source>
        <strain evidence="2">WasteWater1</strain>
    </source>
</reference>
<evidence type="ECO:0008006" key="4">
    <source>
        <dbReference type="Google" id="ProtNLM"/>
    </source>
</evidence>
<dbReference type="GeneID" id="59335110"/>
<name>A0A8H6C5V9_9LECA</name>
<feature type="compositionally biased region" description="Basic and acidic residues" evidence="1">
    <location>
        <begin position="113"/>
        <end position="143"/>
    </location>
</feature>
<evidence type="ECO:0000256" key="1">
    <source>
        <dbReference type="SAM" id="MobiDB-lite"/>
    </source>
</evidence>
<evidence type="ECO:0000313" key="2">
    <source>
        <dbReference type="EMBL" id="KAF6217607.1"/>
    </source>
</evidence>